<dbReference type="InterPro" id="IPR000182">
    <property type="entry name" value="GNAT_dom"/>
</dbReference>
<dbReference type="SUPFAM" id="SSF55729">
    <property type="entry name" value="Acyl-CoA N-acyltransferases (Nat)"/>
    <property type="match status" value="1"/>
</dbReference>
<keyword evidence="2" id="KW-0808">Transferase</keyword>
<dbReference type="Proteomes" id="UP000030634">
    <property type="component" value="Chromosome"/>
</dbReference>
<dbReference type="GO" id="GO:0008999">
    <property type="term" value="F:protein-N-terminal-alanine acetyltransferase activity"/>
    <property type="evidence" value="ECO:0007669"/>
    <property type="project" value="TreeGrafter"/>
</dbReference>
<organism evidence="2 3">
    <name type="scientific">Deinococcus radiopugnans</name>
    <dbReference type="NCBI Taxonomy" id="57497"/>
    <lineage>
        <taxon>Bacteria</taxon>
        <taxon>Thermotogati</taxon>
        <taxon>Deinococcota</taxon>
        <taxon>Deinococci</taxon>
        <taxon>Deinococcales</taxon>
        <taxon>Deinococcaceae</taxon>
        <taxon>Deinococcus</taxon>
    </lineage>
</organism>
<dbReference type="EMBL" id="CP010028">
    <property type="protein sequence ID" value="AIZ43954.1"/>
    <property type="molecule type" value="Genomic_DNA"/>
</dbReference>
<proteinExistence type="predicted"/>
<sequence>MIGHWPLFALRLQTTRLELRPPHDGELAALADVAAGGIHLPGERPFLTPWTHLPPQERALYVMQQHWLSRGQWLPEAWSLGLGVFREGQPIGMVSLRGRDFPVLREVRSSSWLGLTFHGQGFGTEARAALLHLAFAELGAVAALSEVFRDNAASQGVSRKLGYRPDGISRDVLDGQPVVSDRLRLTREDWERHQRTPVTVTGLEACRRFFFPEP</sequence>
<evidence type="ECO:0000259" key="1">
    <source>
        <dbReference type="PROSITE" id="PS51186"/>
    </source>
</evidence>
<protein>
    <submittedName>
        <fullName evidence="2">GCN5 family acetyltransferase</fullName>
    </submittedName>
</protein>
<feature type="domain" description="N-acetyltransferase" evidence="1">
    <location>
        <begin position="38"/>
        <end position="186"/>
    </location>
</feature>
<reference evidence="3" key="1">
    <citation type="submission" date="2014-11" db="EMBL/GenBank/DDBJ databases">
        <title>Hymenobacter sp. DG25B genome submission.</title>
        <authorList>
            <person name="Jung H.-Y."/>
            <person name="Kim M.K."/>
            <person name="Srinivasan S."/>
            <person name="Lim S."/>
        </authorList>
    </citation>
    <scope>NUCLEOTIDE SEQUENCE [LARGE SCALE GENOMIC DNA]</scope>
    <source>
        <strain evidence="3">DY59</strain>
    </source>
</reference>
<dbReference type="PANTHER" id="PTHR43441">
    <property type="entry name" value="RIBOSOMAL-PROTEIN-SERINE ACETYLTRANSFERASE"/>
    <property type="match status" value="1"/>
</dbReference>
<accession>A0A0A7KFF8</accession>
<dbReference type="Pfam" id="PF13302">
    <property type="entry name" value="Acetyltransf_3"/>
    <property type="match status" value="1"/>
</dbReference>
<evidence type="ECO:0000313" key="3">
    <source>
        <dbReference type="Proteomes" id="UP000030634"/>
    </source>
</evidence>
<gene>
    <name evidence="2" type="ORF">QR90_00595</name>
</gene>
<dbReference type="GO" id="GO:1990189">
    <property type="term" value="F:protein N-terminal-serine acetyltransferase activity"/>
    <property type="evidence" value="ECO:0007669"/>
    <property type="project" value="TreeGrafter"/>
</dbReference>
<dbReference type="HOGENOM" id="CLU_106319_1_0_0"/>
<dbReference type="GO" id="GO:0005737">
    <property type="term" value="C:cytoplasm"/>
    <property type="evidence" value="ECO:0007669"/>
    <property type="project" value="TreeGrafter"/>
</dbReference>
<dbReference type="PANTHER" id="PTHR43441:SF11">
    <property type="entry name" value="RIBOSOMAL-PROTEIN-SERINE ACETYLTRANSFERASE"/>
    <property type="match status" value="1"/>
</dbReference>
<dbReference type="STRING" id="1182571.QR90_00595"/>
<dbReference type="InterPro" id="IPR016181">
    <property type="entry name" value="Acyl_CoA_acyltransferase"/>
</dbReference>
<evidence type="ECO:0000313" key="2">
    <source>
        <dbReference type="EMBL" id="AIZ43954.1"/>
    </source>
</evidence>
<dbReference type="AlphaFoldDB" id="A0A0A7KFF8"/>
<dbReference type="InterPro" id="IPR051908">
    <property type="entry name" value="Ribosomal_N-acetyltransferase"/>
</dbReference>
<name>A0A0A7KFF8_9DEIO</name>
<dbReference type="PROSITE" id="PS51186">
    <property type="entry name" value="GNAT"/>
    <property type="match status" value="1"/>
</dbReference>
<dbReference type="Gene3D" id="3.40.630.30">
    <property type="match status" value="1"/>
</dbReference>
<dbReference type="KEGG" id="dsw:QR90_00595"/>